<name>A0A2W4YC63_9CYAN</name>
<reference evidence="1 2" key="1">
    <citation type="submission" date="2018-04" db="EMBL/GenBank/DDBJ databases">
        <authorList>
            <person name="Go L.Y."/>
            <person name="Mitchell J.A."/>
        </authorList>
    </citation>
    <scope>NUCLEOTIDE SEQUENCE [LARGE SCALE GENOMIC DNA]</scope>
    <source>
        <strain evidence="1">ULC066bin1</strain>
    </source>
</reference>
<comment type="caution">
    <text evidence="1">The sequence shown here is derived from an EMBL/GenBank/DDBJ whole genome shotgun (WGS) entry which is preliminary data.</text>
</comment>
<accession>A0A2W4YC63</accession>
<evidence type="ECO:0000313" key="1">
    <source>
        <dbReference type="EMBL" id="PZO44435.1"/>
    </source>
</evidence>
<sequence>MSKGFTKMDISNELEDDLRPEYDFSKMQGGVKGKYVDRYRAGTNIVLLDPDVFQAFPTSESVNEALRLLMQIAQRQKT</sequence>
<gene>
    <name evidence="1" type="ORF">DCF19_01390</name>
</gene>
<organism evidence="1 2">
    <name type="scientific">Pseudanabaena frigida</name>
    <dbReference type="NCBI Taxonomy" id="945775"/>
    <lineage>
        <taxon>Bacteria</taxon>
        <taxon>Bacillati</taxon>
        <taxon>Cyanobacteriota</taxon>
        <taxon>Cyanophyceae</taxon>
        <taxon>Pseudanabaenales</taxon>
        <taxon>Pseudanabaenaceae</taxon>
        <taxon>Pseudanabaena</taxon>
    </lineage>
</organism>
<evidence type="ECO:0000313" key="2">
    <source>
        <dbReference type="Proteomes" id="UP000249467"/>
    </source>
</evidence>
<proteinExistence type="predicted"/>
<dbReference type="Proteomes" id="UP000249467">
    <property type="component" value="Unassembled WGS sequence"/>
</dbReference>
<reference evidence="1 2" key="2">
    <citation type="submission" date="2018-06" db="EMBL/GenBank/DDBJ databases">
        <title>Metagenomic assembly of (sub)arctic Cyanobacteria and their associated microbiome from non-axenic cultures.</title>
        <authorList>
            <person name="Baurain D."/>
        </authorList>
    </citation>
    <scope>NUCLEOTIDE SEQUENCE [LARGE SCALE GENOMIC DNA]</scope>
    <source>
        <strain evidence="1">ULC066bin1</strain>
    </source>
</reference>
<protein>
    <submittedName>
        <fullName evidence="1">Uncharacterized protein</fullName>
    </submittedName>
</protein>
<dbReference type="AlphaFoldDB" id="A0A2W4YC63"/>
<dbReference type="EMBL" id="QBML01000002">
    <property type="protein sequence ID" value="PZO44435.1"/>
    <property type="molecule type" value="Genomic_DNA"/>
</dbReference>